<keyword evidence="2" id="KW-1185">Reference proteome</keyword>
<dbReference type="PROSITE" id="PS51257">
    <property type="entry name" value="PROKAR_LIPOPROTEIN"/>
    <property type="match status" value="1"/>
</dbReference>
<organism evidence="1 2">
    <name type="scientific">Flavobacterium nitrogenifigens</name>
    <dbReference type="NCBI Taxonomy" id="1617283"/>
    <lineage>
        <taxon>Bacteria</taxon>
        <taxon>Pseudomonadati</taxon>
        <taxon>Bacteroidota</taxon>
        <taxon>Flavobacteriia</taxon>
        <taxon>Flavobacteriales</taxon>
        <taxon>Flavobacteriaceae</taxon>
        <taxon>Flavobacterium</taxon>
    </lineage>
</organism>
<evidence type="ECO:0000313" key="1">
    <source>
        <dbReference type="EMBL" id="SMO45544.1"/>
    </source>
</evidence>
<accession>A0A521BEN4</accession>
<dbReference type="Proteomes" id="UP000319267">
    <property type="component" value="Unassembled WGS sequence"/>
</dbReference>
<dbReference type="EMBL" id="FXTQ01000001">
    <property type="protein sequence ID" value="SMO45544.1"/>
    <property type="molecule type" value="Genomic_DNA"/>
</dbReference>
<gene>
    <name evidence="1" type="ORF">SAMN06265220_101934</name>
</gene>
<reference evidence="1 2" key="1">
    <citation type="submission" date="2017-05" db="EMBL/GenBank/DDBJ databases">
        <authorList>
            <person name="Varghese N."/>
            <person name="Submissions S."/>
        </authorList>
    </citation>
    <scope>NUCLEOTIDE SEQUENCE [LARGE SCALE GENOMIC DNA]</scope>
    <source>
        <strain evidence="1 2">DSM 29982</strain>
    </source>
</reference>
<dbReference type="RefSeq" id="WP_111376429.1">
    <property type="nucleotide sequence ID" value="NZ_CP043612.1"/>
</dbReference>
<dbReference type="AlphaFoldDB" id="A0A521BEN4"/>
<proteinExistence type="predicted"/>
<name>A0A521BEN4_9FLAO</name>
<dbReference type="OrthoDB" id="1256638at2"/>
<sequence length="157" mass="18810">MKKIIIFILVISFSCKNRKEKLEYLICKDSVQYWNYEWPRERANYHGFTFSFDKNGKVTKYSFSKVKNKRWIFSDIPDTSIYRWEITNDSILIVMGTKKKIIRYTEDTIYAIDIESNENVYYTRVKGNLHIEKFPKIKIIKDDSLTGKKVDIKPLNI</sequence>
<protein>
    <submittedName>
        <fullName evidence="1">Uncharacterized protein</fullName>
    </submittedName>
</protein>
<evidence type="ECO:0000313" key="2">
    <source>
        <dbReference type="Proteomes" id="UP000319267"/>
    </source>
</evidence>